<dbReference type="SUPFAM" id="SSF55781">
    <property type="entry name" value="GAF domain-like"/>
    <property type="match status" value="1"/>
</dbReference>
<comment type="caution">
    <text evidence="4">The sequence shown here is derived from an EMBL/GenBank/DDBJ whole genome shotgun (WGS) entry which is preliminary data.</text>
</comment>
<evidence type="ECO:0000256" key="2">
    <source>
        <dbReference type="ARBA" id="ARBA00023163"/>
    </source>
</evidence>
<dbReference type="PANTHER" id="PTHR30136:SF35">
    <property type="entry name" value="HTH-TYPE TRANSCRIPTIONAL REGULATOR RV1719"/>
    <property type="match status" value="1"/>
</dbReference>
<keyword evidence="5" id="KW-1185">Reference proteome</keyword>
<dbReference type="Gene3D" id="1.10.10.10">
    <property type="entry name" value="Winged helix-like DNA-binding domain superfamily/Winged helix DNA-binding domain"/>
    <property type="match status" value="1"/>
</dbReference>
<dbReference type="InterPro" id="IPR050707">
    <property type="entry name" value="HTH_MetabolicPath_Reg"/>
</dbReference>
<evidence type="ECO:0000313" key="4">
    <source>
        <dbReference type="EMBL" id="GAA1938539.1"/>
    </source>
</evidence>
<dbReference type="Gene3D" id="3.30.450.40">
    <property type="match status" value="1"/>
</dbReference>
<accession>A0ABN2PYP3</accession>
<gene>
    <name evidence="4" type="ORF">GCM10009775_33360</name>
</gene>
<sequence>MADGAAPSVTARQPRAIHSALTVLEAVAGLGAGVTAREISHELGLPRATAYRLLNLLVQDEYLVRTPDLSGFALGAKVAQLAAVVAPPMRLTSAARAVVADARAAVRGGIHVVFYVQDRPVVVDADPDFPFSDEIRLAREPERYAVGRLLLVERRHSGPDAGAAADLARFGATRQIGELVPGYGCLALPLRDAQGTLAGALGFSGPMHRVEEPGDLVRLLSPMAERLAPLVA</sequence>
<evidence type="ECO:0000259" key="3">
    <source>
        <dbReference type="PROSITE" id="PS51077"/>
    </source>
</evidence>
<keyword evidence="2" id="KW-0804">Transcription</keyword>
<dbReference type="InterPro" id="IPR005471">
    <property type="entry name" value="Tscrpt_reg_IclR_N"/>
</dbReference>
<dbReference type="InterPro" id="IPR036388">
    <property type="entry name" value="WH-like_DNA-bd_sf"/>
</dbReference>
<dbReference type="PROSITE" id="PS51077">
    <property type="entry name" value="HTH_ICLR"/>
    <property type="match status" value="1"/>
</dbReference>
<dbReference type="InterPro" id="IPR036390">
    <property type="entry name" value="WH_DNA-bd_sf"/>
</dbReference>
<keyword evidence="1" id="KW-0805">Transcription regulation</keyword>
<reference evidence="4 5" key="1">
    <citation type="journal article" date="2019" name="Int. J. Syst. Evol. Microbiol.">
        <title>The Global Catalogue of Microorganisms (GCM) 10K type strain sequencing project: providing services to taxonomists for standard genome sequencing and annotation.</title>
        <authorList>
            <consortium name="The Broad Institute Genomics Platform"/>
            <consortium name="The Broad Institute Genome Sequencing Center for Infectious Disease"/>
            <person name="Wu L."/>
            <person name="Ma J."/>
        </authorList>
    </citation>
    <scope>NUCLEOTIDE SEQUENCE [LARGE SCALE GENOMIC DNA]</scope>
    <source>
        <strain evidence="4 5">JCM 14900</strain>
    </source>
</reference>
<dbReference type="InterPro" id="IPR029016">
    <property type="entry name" value="GAF-like_dom_sf"/>
</dbReference>
<evidence type="ECO:0000313" key="5">
    <source>
        <dbReference type="Proteomes" id="UP001501343"/>
    </source>
</evidence>
<dbReference type="Proteomes" id="UP001501343">
    <property type="component" value="Unassembled WGS sequence"/>
</dbReference>
<dbReference type="RefSeq" id="WP_248152234.1">
    <property type="nucleotide sequence ID" value="NZ_BAAAOF010000008.1"/>
</dbReference>
<dbReference type="PANTHER" id="PTHR30136">
    <property type="entry name" value="HELIX-TURN-HELIX TRANSCRIPTIONAL REGULATOR, ICLR FAMILY"/>
    <property type="match status" value="1"/>
</dbReference>
<dbReference type="SUPFAM" id="SSF46785">
    <property type="entry name" value="Winged helix' DNA-binding domain"/>
    <property type="match status" value="1"/>
</dbReference>
<feature type="domain" description="HTH iclR-type" evidence="3">
    <location>
        <begin position="14"/>
        <end position="76"/>
    </location>
</feature>
<proteinExistence type="predicted"/>
<protein>
    <submittedName>
        <fullName evidence="4">IclR family transcriptional regulator</fullName>
    </submittedName>
</protein>
<organism evidence="4 5">
    <name type="scientific">Microbacterium aoyamense</name>
    <dbReference type="NCBI Taxonomy" id="344166"/>
    <lineage>
        <taxon>Bacteria</taxon>
        <taxon>Bacillati</taxon>
        <taxon>Actinomycetota</taxon>
        <taxon>Actinomycetes</taxon>
        <taxon>Micrococcales</taxon>
        <taxon>Microbacteriaceae</taxon>
        <taxon>Microbacterium</taxon>
    </lineage>
</organism>
<dbReference type="SMART" id="SM00346">
    <property type="entry name" value="HTH_ICLR"/>
    <property type="match status" value="1"/>
</dbReference>
<dbReference type="EMBL" id="BAAAOF010000008">
    <property type="protein sequence ID" value="GAA1938539.1"/>
    <property type="molecule type" value="Genomic_DNA"/>
</dbReference>
<dbReference type="Pfam" id="PF09339">
    <property type="entry name" value="HTH_IclR"/>
    <property type="match status" value="1"/>
</dbReference>
<evidence type="ECO:0000256" key="1">
    <source>
        <dbReference type="ARBA" id="ARBA00023015"/>
    </source>
</evidence>
<name>A0ABN2PYP3_9MICO</name>